<feature type="compositionally biased region" description="Basic and acidic residues" evidence="1">
    <location>
        <begin position="110"/>
        <end position="123"/>
    </location>
</feature>
<dbReference type="EMBL" id="OV121134">
    <property type="protein sequence ID" value="CAH0553686.1"/>
    <property type="molecule type" value="Genomic_DNA"/>
</dbReference>
<accession>A0A9P0FGI9</accession>
<feature type="region of interest" description="Disordered" evidence="1">
    <location>
        <begin position="18"/>
        <end position="79"/>
    </location>
</feature>
<feature type="region of interest" description="Disordered" evidence="1">
    <location>
        <begin position="559"/>
        <end position="578"/>
    </location>
</feature>
<feature type="compositionally biased region" description="Basic and acidic residues" evidence="1">
    <location>
        <begin position="667"/>
        <end position="677"/>
    </location>
</feature>
<evidence type="ECO:0000256" key="1">
    <source>
        <dbReference type="SAM" id="MobiDB-lite"/>
    </source>
</evidence>
<feature type="region of interest" description="Disordered" evidence="1">
    <location>
        <begin position="107"/>
        <end position="127"/>
    </location>
</feature>
<sequence>MDLDKDSDVPQWKKDLIARLRNQNRHTSVADGGEENYGQQQQLSSGPSQPQPQPLAVQQPTPTCTDSSSESSRGGAALEKCNAATSKMVQEKAWIDNLKMVSEKYSNGVHRKDSDSDSSEDLHYGPGIVNKLKNKYLSLALRESNNRTRPSILRKAASLENILDDEVPNGNKSENRLFQGRVNGCSENAKNVPNRYRSATRGLELKRARSVEAISMSHHDENKIENNRQSLHEDMLLISEGNDKPFSKKHDKIVAETGNSDKQKYTNVGRVNRPKRVAPMMNEREKPPADVVKQKKLIFERRPETRTKPPISTGDVAAKVDTYNSIIVKAKASKKPLIKHKPVINDKKPPAPQPRAPKIIANDDKVAKNKPKSLQVNKVPKSALMSPIPDVSRIDFPNQKGDKEKQLSETPDLILTSSPILAPGSPTFKKSTEQFLNEEIRVCSPDGNIFASPKVSPTANDNVDSPGKIIKAAGTAVFNFSNAPVEQSHLPINKNVSTAKTPLEKPLKIDVNGFGHNDAKKVPASPNEVISPTIRKAKLESPKANLTTTEIEKNLINTAKSSSASVSPPKPAASAVPEVSKNVVVPKVKRAQEPTSTTAVFNFTARKDVPDYISNDRMGKSKKSDDDLRKRKTEQQRKRRELAKKNPEKYEKEKEKERQRYHKRKTEGKIKGIEELTPRQQRIKRKTWKECSYQYRQKNKKKKQAIIQFIHETTPPATPEPYHGQPQQEPKSGPSRASMRGRKKVRRDRAKAYRELKKVKNELSKTQRRLNKYKTKYFRLKQDVKKDSPNTKVNKLIKGVSVPLEVKKKLLFNEVLISQISENYKEVKDKSNRQKFREVLLGKDVRKYRCLGQLNFMTYKVKRSRNADKAKGIKKIKLIKGDITSFIEKDEYSRLCPGKKDTITRNGVKKQKRLLNKSLLMIYNEFRQSVNYFISYSTFCKLRPFWVLHPKINRRDTCLCTVCENGELLVRKLKLLSIIEENCLERVCKSVCCNNETKENCLNNRCTFCFEKKLHFNPYQAGDLTFYEKWITKTVEINIKGEIKNVKKTIKEKIHCTKGQMIEVFEIMLPKLLKHIYNRNHQYKEIDKMKVNLKEGEVVVHMDFSENFACKYSAEIQSMHFGGSRQQVSLHTVVVYYKSKGNLKKESICTMSDSLRHNPEAILVHLKAVFKLISEKLPRLSTIHFISDGPSTQYRNCKMFQIIGSLIKSYLPGTLNSIIWNYTERGHGKGAPDGVGGCVKRTADSLIAMGHDIENFTKLVDMVSENMKKIKIVSVPQQEIESLKLNMANIKPFKGTLQVHQVIWMRNKPGLLKIRRLSCYNCPLDSNCPDYHLGDYYLKENLTKEADLHNIYSDSEDQQSEHIDHSPNERVKFGINQFLLAKLPGKKRFKYYVGVVLSIETKDSETDMDIFTVKFLRRKDHTFTFVYPEKEDISEVYMSEIEHCLPFPEIDNRNHYVFHFSFEPYSKDLY</sequence>
<feature type="compositionally biased region" description="Basic and acidic residues" evidence="1">
    <location>
        <begin position="617"/>
        <end position="636"/>
    </location>
</feature>
<reference evidence="2" key="1">
    <citation type="submission" date="2021-12" db="EMBL/GenBank/DDBJ databases">
        <authorList>
            <person name="King R."/>
        </authorList>
    </citation>
    <scope>NUCLEOTIDE SEQUENCE</scope>
</reference>
<organism evidence="2 3">
    <name type="scientific">Brassicogethes aeneus</name>
    <name type="common">Rape pollen beetle</name>
    <name type="synonym">Meligethes aeneus</name>
    <dbReference type="NCBI Taxonomy" id="1431903"/>
    <lineage>
        <taxon>Eukaryota</taxon>
        <taxon>Metazoa</taxon>
        <taxon>Ecdysozoa</taxon>
        <taxon>Arthropoda</taxon>
        <taxon>Hexapoda</taxon>
        <taxon>Insecta</taxon>
        <taxon>Pterygota</taxon>
        <taxon>Neoptera</taxon>
        <taxon>Endopterygota</taxon>
        <taxon>Coleoptera</taxon>
        <taxon>Polyphaga</taxon>
        <taxon>Cucujiformia</taxon>
        <taxon>Nitidulidae</taxon>
        <taxon>Meligethinae</taxon>
        <taxon>Brassicogethes</taxon>
    </lineage>
</organism>
<feature type="compositionally biased region" description="Polar residues" evidence="1">
    <location>
        <begin position="63"/>
        <end position="72"/>
    </location>
</feature>
<gene>
    <name evidence="2" type="ORF">MELIAE_LOCUS5612</name>
</gene>
<evidence type="ECO:0000313" key="2">
    <source>
        <dbReference type="EMBL" id="CAH0553686.1"/>
    </source>
</evidence>
<name>A0A9P0FGI9_BRAAE</name>
<evidence type="ECO:0000313" key="3">
    <source>
        <dbReference type="Proteomes" id="UP001154078"/>
    </source>
</evidence>
<dbReference type="Proteomes" id="UP001154078">
    <property type="component" value="Chromosome 3"/>
</dbReference>
<feature type="compositionally biased region" description="Basic residues" evidence="1">
    <location>
        <begin position="739"/>
        <end position="749"/>
    </location>
</feature>
<feature type="compositionally biased region" description="Basic and acidic residues" evidence="1">
    <location>
        <begin position="643"/>
        <end position="658"/>
    </location>
</feature>
<feature type="region of interest" description="Disordered" evidence="1">
    <location>
        <begin position="388"/>
        <end position="421"/>
    </location>
</feature>
<feature type="compositionally biased region" description="Low complexity" evidence="1">
    <location>
        <begin position="38"/>
        <end position="62"/>
    </location>
</feature>
<feature type="region of interest" description="Disordered" evidence="1">
    <location>
        <begin position="342"/>
        <end position="373"/>
    </location>
</feature>
<protein>
    <submittedName>
        <fullName evidence="2">Uncharacterized protein</fullName>
    </submittedName>
</protein>
<dbReference type="PANTHER" id="PTHR46601:SF1">
    <property type="entry name" value="ADF-H DOMAIN-CONTAINING PROTEIN"/>
    <property type="match status" value="1"/>
</dbReference>
<proteinExistence type="predicted"/>
<feature type="region of interest" description="Disordered" evidence="1">
    <location>
        <begin position="611"/>
        <end position="678"/>
    </location>
</feature>
<feature type="region of interest" description="Disordered" evidence="1">
    <location>
        <begin position="714"/>
        <end position="749"/>
    </location>
</feature>
<keyword evidence="3" id="KW-1185">Reference proteome</keyword>
<dbReference type="OrthoDB" id="6517071at2759"/>
<feature type="compositionally biased region" description="Low complexity" evidence="1">
    <location>
        <begin position="559"/>
        <end position="577"/>
    </location>
</feature>
<dbReference type="PANTHER" id="PTHR46601">
    <property type="entry name" value="ULP_PROTEASE DOMAIN-CONTAINING PROTEIN"/>
    <property type="match status" value="1"/>
</dbReference>